<comment type="caution">
    <text evidence="2">The sequence shown here is derived from an EMBL/GenBank/DDBJ whole genome shotgun (WGS) entry which is preliminary data.</text>
</comment>
<evidence type="ECO:0000313" key="2">
    <source>
        <dbReference type="EMBL" id="KAJ9588400.1"/>
    </source>
</evidence>
<reference evidence="2" key="2">
    <citation type="submission" date="2023-05" db="EMBL/GenBank/DDBJ databases">
        <authorList>
            <person name="Fouks B."/>
        </authorList>
    </citation>
    <scope>NUCLEOTIDE SEQUENCE</scope>
    <source>
        <strain evidence="2">Stay&amp;Tobe</strain>
        <tissue evidence="2">Testes</tissue>
    </source>
</reference>
<keyword evidence="1" id="KW-1133">Transmembrane helix</keyword>
<proteinExistence type="predicted"/>
<dbReference type="AlphaFoldDB" id="A0AAD8EFB1"/>
<feature type="non-terminal residue" evidence="2">
    <location>
        <position position="1"/>
    </location>
</feature>
<evidence type="ECO:0000256" key="1">
    <source>
        <dbReference type="SAM" id="Phobius"/>
    </source>
</evidence>
<feature type="transmembrane region" description="Helical" evidence="1">
    <location>
        <begin position="77"/>
        <end position="102"/>
    </location>
</feature>
<gene>
    <name evidence="2" type="ORF">L9F63_018212</name>
</gene>
<keyword evidence="3" id="KW-1185">Reference proteome</keyword>
<keyword evidence="1" id="KW-0472">Membrane</keyword>
<organism evidence="2 3">
    <name type="scientific">Diploptera punctata</name>
    <name type="common">Pacific beetle cockroach</name>
    <dbReference type="NCBI Taxonomy" id="6984"/>
    <lineage>
        <taxon>Eukaryota</taxon>
        <taxon>Metazoa</taxon>
        <taxon>Ecdysozoa</taxon>
        <taxon>Arthropoda</taxon>
        <taxon>Hexapoda</taxon>
        <taxon>Insecta</taxon>
        <taxon>Pterygota</taxon>
        <taxon>Neoptera</taxon>
        <taxon>Polyneoptera</taxon>
        <taxon>Dictyoptera</taxon>
        <taxon>Blattodea</taxon>
        <taxon>Blaberoidea</taxon>
        <taxon>Blaberidae</taxon>
        <taxon>Diplopterinae</taxon>
        <taxon>Diploptera</taxon>
    </lineage>
</organism>
<name>A0AAD8EFB1_DIPPU</name>
<reference evidence="2" key="1">
    <citation type="journal article" date="2023" name="IScience">
        <title>Live-bearing cockroach genome reveals convergent evolutionary mechanisms linked to viviparity in insects and beyond.</title>
        <authorList>
            <person name="Fouks B."/>
            <person name="Harrison M.C."/>
            <person name="Mikhailova A.A."/>
            <person name="Marchal E."/>
            <person name="English S."/>
            <person name="Carruthers M."/>
            <person name="Jennings E.C."/>
            <person name="Chiamaka E.L."/>
            <person name="Frigard R.A."/>
            <person name="Pippel M."/>
            <person name="Attardo G.M."/>
            <person name="Benoit J.B."/>
            <person name="Bornberg-Bauer E."/>
            <person name="Tobe S.S."/>
        </authorList>
    </citation>
    <scope>NUCLEOTIDE SEQUENCE</scope>
    <source>
        <strain evidence="2">Stay&amp;Tobe</strain>
    </source>
</reference>
<dbReference type="Proteomes" id="UP001233999">
    <property type="component" value="Unassembled WGS sequence"/>
</dbReference>
<dbReference type="EMBL" id="JASPKZ010005683">
    <property type="protein sequence ID" value="KAJ9588400.1"/>
    <property type="molecule type" value="Genomic_DNA"/>
</dbReference>
<sequence>VYMDRTTRFLNTDEGIYAPRCGVRDSFQTLNIQQNYVNFGFCDLIIGLLKGHSNVMNNSHAFSYMAGSVYTYTSAYVYIYILYIYIYTHFFIYFILFAYTLFINNCCST</sequence>
<keyword evidence="1" id="KW-0812">Transmembrane</keyword>
<evidence type="ECO:0000313" key="3">
    <source>
        <dbReference type="Proteomes" id="UP001233999"/>
    </source>
</evidence>
<protein>
    <submittedName>
        <fullName evidence="2">Uncharacterized protein</fullName>
    </submittedName>
</protein>
<accession>A0AAD8EFB1</accession>
<feature type="non-terminal residue" evidence="2">
    <location>
        <position position="109"/>
    </location>
</feature>